<keyword evidence="9" id="KW-0342">GTP-binding</keyword>
<dbReference type="InterPro" id="IPR029787">
    <property type="entry name" value="Nucleotide_cyclase"/>
</dbReference>
<evidence type="ECO:0000256" key="8">
    <source>
        <dbReference type="ARBA" id="ARBA00022989"/>
    </source>
</evidence>
<dbReference type="SUPFAM" id="SSF55073">
    <property type="entry name" value="Nucleotide cyclase"/>
    <property type="match status" value="1"/>
</dbReference>
<keyword evidence="6" id="KW-0732">Signal</keyword>
<sequence>MESPAPSRSARTLTVCLLVERGTNTLFYNFDRSAAAVDLALQYANDVILSDYNITLHSYYSDIGSTCSLRNHIMTYAMDLMSVGVKCDVYIGPGCGSAAESLYDFTSAYRTLVIGCPAAGMGTSAPIGEYTFFSRISVTHLNTATILLQFLRQNRYTSPTVIQDQANSFYQQMSMIVKDYIQNEDPGIFGRTSFEEIRSTDLTNQRLELLLTSNSDTSRIFILLAPSDSVRQIMLAAYKMGYTTGDYLFWGVNLFPSATWGNFSFANNDSYDQAAKKAYETLLLVSITTVQDTTYQIFASDVKKLSERKYNYSYIDTDEVDIVTSHFYDSVIYYASMIKTLADAGSATFSGDELARLKRGYSFVSPINGRVTLTSVGDRLSSYVLQNFNPDSGRFEDFISYPAVGNSTVLGVLRWPGRVTLPPNEPRCGFLGNHPRCDYVMPRELLGAAIGLPLAMLLLASWTIAYYVRRYLAASTDPYWWRIFTSEVTIMGPTSKSTASSGIMASGVNTGDAGTVISVTKTEMSVASHYIVKRAMYDGVLVAARDLPQPLHRVKTTLGKNLLPLRRIQHPNLLKFIGIAVNDDNLCQIVVEELCMKGTLTRLLERDRFDLDWNFKSALMKDLTNGMTFLHSTSIISHGNLSSNTCLIDSNFVMKICDYGLDYFRVEADLRPLIDEDEEDRDFSELFWRAPELLRVMMPPAGTQAKGDMYSYAVILQQIIMRSPPFRSHDHNKNMLSDKELLLEVKKGTLPPLRPRKAGDNIVDHLIRSMEKHALDLEHEAEQRMKDFMDEKRRSDDILTQLLPPAVAAALSHGKEIMPETYPSTTVLFSDIDGFEELLAGLKVPVDTISIMNTLYATCDSVIERWDVYKVESVKDQLMVVSGLPTRNGILHAGEIASMSLALRREISSMKFEKAVDCQLKLRVGIHSGSCVAGVIGTKMPRYCLFGDTVNTSSRMESHGEAGKIQCSKATRDLLDKIGSYVLMLRGEITIKGKGNMETYWLVGKESL</sequence>
<evidence type="ECO:0000313" key="19">
    <source>
        <dbReference type="EMBL" id="OQV16420.1"/>
    </source>
</evidence>
<evidence type="ECO:0000256" key="6">
    <source>
        <dbReference type="ARBA" id="ARBA00022729"/>
    </source>
</evidence>
<dbReference type="InterPro" id="IPR001828">
    <property type="entry name" value="ANF_lig-bd_rcpt"/>
</dbReference>
<dbReference type="SUPFAM" id="SSF56112">
    <property type="entry name" value="Protein kinase-like (PK-like)"/>
    <property type="match status" value="1"/>
</dbReference>
<dbReference type="InterPro" id="IPR001054">
    <property type="entry name" value="A/G_cyclase"/>
</dbReference>
<evidence type="ECO:0000256" key="4">
    <source>
        <dbReference type="ARBA" id="ARBA00022475"/>
    </source>
</evidence>
<evidence type="ECO:0000256" key="12">
    <source>
        <dbReference type="ARBA" id="ARBA00023180"/>
    </source>
</evidence>
<evidence type="ECO:0000256" key="14">
    <source>
        <dbReference type="ARBA" id="ARBA00023293"/>
    </source>
</evidence>
<name>A0A1W0WMH5_HYPEX</name>
<keyword evidence="8" id="KW-1133">Transmembrane helix</keyword>
<gene>
    <name evidence="19" type="ORF">BV898_09411</name>
</gene>
<dbReference type="InterPro" id="IPR028082">
    <property type="entry name" value="Peripla_BP_I"/>
</dbReference>
<evidence type="ECO:0000256" key="13">
    <source>
        <dbReference type="ARBA" id="ARBA00023239"/>
    </source>
</evidence>
<dbReference type="GO" id="GO:0004383">
    <property type="term" value="F:guanylate cyclase activity"/>
    <property type="evidence" value="ECO:0007669"/>
    <property type="project" value="UniProtKB-EC"/>
</dbReference>
<evidence type="ECO:0000256" key="1">
    <source>
        <dbReference type="ARBA" id="ARBA00001436"/>
    </source>
</evidence>
<dbReference type="SUPFAM" id="SSF53822">
    <property type="entry name" value="Periplasmic binding protein-like I"/>
    <property type="match status" value="1"/>
</dbReference>
<accession>A0A1W0WMH5</accession>
<keyword evidence="4" id="KW-1003">Cell membrane</keyword>
<dbReference type="FunFam" id="3.30.70.1230:FF:000030">
    <property type="entry name" value="Si:ch211-215j19.12"/>
    <property type="match status" value="1"/>
</dbReference>
<dbReference type="Gene3D" id="3.30.70.1230">
    <property type="entry name" value="Nucleotide cyclase"/>
    <property type="match status" value="1"/>
</dbReference>
<dbReference type="GO" id="GO:0005886">
    <property type="term" value="C:plasma membrane"/>
    <property type="evidence" value="ECO:0007669"/>
    <property type="project" value="UniProtKB-SubCell"/>
</dbReference>
<proteinExistence type="inferred from homology"/>
<dbReference type="AlphaFoldDB" id="A0A1W0WMH5"/>
<dbReference type="InterPro" id="IPR018297">
    <property type="entry name" value="A/G_cyclase_CS"/>
</dbReference>
<dbReference type="GO" id="GO:0004016">
    <property type="term" value="F:adenylate cyclase activity"/>
    <property type="evidence" value="ECO:0007669"/>
    <property type="project" value="TreeGrafter"/>
</dbReference>
<dbReference type="EMBL" id="MTYJ01000074">
    <property type="protein sequence ID" value="OQV16420.1"/>
    <property type="molecule type" value="Genomic_DNA"/>
</dbReference>
<dbReference type="PROSITE" id="PS50011">
    <property type="entry name" value="PROTEIN_KINASE_DOM"/>
    <property type="match status" value="1"/>
</dbReference>
<dbReference type="CDD" id="cd07302">
    <property type="entry name" value="CHD"/>
    <property type="match status" value="1"/>
</dbReference>
<dbReference type="GO" id="GO:0035556">
    <property type="term" value="P:intracellular signal transduction"/>
    <property type="evidence" value="ECO:0007669"/>
    <property type="project" value="InterPro"/>
</dbReference>
<evidence type="ECO:0000256" key="11">
    <source>
        <dbReference type="ARBA" id="ARBA00023170"/>
    </source>
</evidence>
<dbReference type="GO" id="GO:0007168">
    <property type="term" value="P:receptor guanylyl cyclase signaling pathway"/>
    <property type="evidence" value="ECO:0007669"/>
    <property type="project" value="TreeGrafter"/>
</dbReference>
<dbReference type="GO" id="GO:0005524">
    <property type="term" value="F:ATP binding"/>
    <property type="evidence" value="ECO:0007669"/>
    <property type="project" value="InterPro"/>
</dbReference>
<dbReference type="CDD" id="cd06352">
    <property type="entry name" value="PBP1_NPR_GC-like"/>
    <property type="match status" value="1"/>
</dbReference>
<evidence type="ECO:0000256" key="2">
    <source>
        <dbReference type="ARBA" id="ARBA00004251"/>
    </source>
</evidence>
<keyword evidence="14 16" id="KW-0141">cGMP biosynthesis</keyword>
<dbReference type="InterPro" id="IPR001245">
    <property type="entry name" value="Ser-Thr/Tyr_kinase_cat_dom"/>
</dbReference>
<organism evidence="19 20">
    <name type="scientific">Hypsibius exemplaris</name>
    <name type="common">Freshwater tardigrade</name>
    <dbReference type="NCBI Taxonomy" id="2072580"/>
    <lineage>
        <taxon>Eukaryota</taxon>
        <taxon>Metazoa</taxon>
        <taxon>Ecdysozoa</taxon>
        <taxon>Tardigrada</taxon>
        <taxon>Eutardigrada</taxon>
        <taxon>Parachela</taxon>
        <taxon>Hypsibioidea</taxon>
        <taxon>Hypsibiidae</taxon>
        <taxon>Hypsibius</taxon>
    </lineage>
</organism>
<protein>
    <recommendedName>
        <fullName evidence="3 16">Guanylate cyclase</fullName>
        <ecNumber evidence="3 16">4.6.1.2</ecNumber>
    </recommendedName>
</protein>
<evidence type="ECO:0000259" key="17">
    <source>
        <dbReference type="PROSITE" id="PS50011"/>
    </source>
</evidence>
<dbReference type="InterPro" id="IPR050401">
    <property type="entry name" value="Cyclic_nucleotide_synthase"/>
</dbReference>
<keyword evidence="7" id="KW-0547">Nucleotide-binding</keyword>
<evidence type="ECO:0000256" key="3">
    <source>
        <dbReference type="ARBA" id="ARBA00012202"/>
    </source>
</evidence>
<keyword evidence="12" id="KW-0325">Glycoprotein</keyword>
<dbReference type="OrthoDB" id="538607at2759"/>
<dbReference type="GO" id="GO:0005525">
    <property type="term" value="F:GTP binding"/>
    <property type="evidence" value="ECO:0007669"/>
    <property type="project" value="UniProtKB-KW"/>
</dbReference>
<keyword evidence="11 19" id="KW-0675">Receptor</keyword>
<feature type="domain" description="Protein kinase" evidence="17">
    <location>
        <begin position="502"/>
        <end position="799"/>
    </location>
</feature>
<dbReference type="PROSITE" id="PS50125">
    <property type="entry name" value="GUANYLATE_CYCLASE_2"/>
    <property type="match status" value="1"/>
</dbReference>
<evidence type="ECO:0000256" key="16">
    <source>
        <dbReference type="RuleBase" id="RU003431"/>
    </source>
</evidence>
<dbReference type="InterPro" id="IPR011009">
    <property type="entry name" value="Kinase-like_dom_sf"/>
</dbReference>
<comment type="similarity">
    <text evidence="15">Belongs to the adenylyl cyclase class-4/guanylyl cyclase family.</text>
</comment>
<dbReference type="GO" id="GO:0001653">
    <property type="term" value="F:peptide receptor activity"/>
    <property type="evidence" value="ECO:0007669"/>
    <property type="project" value="TreeGrafter"/>
</dbReference>
<feature type="domain" description="Guanylate cyclase" evidence="18">
    <location>
        <begin position="826"/>
        <end position="957"/>
    </location>
</feature>
<dbReference type="Pfam" id="PF01094">
    <property type="entry name" value="ANF_receptor"/>
    <property type="match status" value="1"/>
</dbReference>
<dbReference type="Pfam" id="PF00211">
    <property type="entry name" value="Guanylate_cyc"/>
    <property type="match status" value="1"/>
</dbReference>
<dbReference type="PROSITE" id="PS00452">
    <property type="entry name" value="GUANYLATE_CYCLASE_1"/>
    <property type="match status" value="1"/>
</dbReference>
<keyword evidence="20" id="KW-1185">Reference proteome</keyword>
<dbReference type="Pfam" id="PF07714">
    <property type="entry name" value="PK_Tyr_Ser-Thr"/>
    <property type="match status" value="1"/>
</dbReference>
<dbReference type="PANTHER" id="PTHR11920">
    <property type="entry name" value="GUANYLYL CYCLASE"/>
    <property type="match status" value="1"/>
</dbReference>
<evidence type="ECO:0000256" key="7">
    <source>
        <dbReference type="ARBA" id="ARBA00022741"/>
    </source>
</evidence>
<dbReference type="GO" id="GO:0004672">
    <property type="term" value="F:protein kinase activity"/>
    <property type="evidence" value="ECO:0007669"/>
    <property type="project" value="InterPro"/>
</dbReference>
<evidence type="ECO:0000256" key="9">
    <source>
        <dbReference type="ARBA" id="ARBA00023134"/>
    </source>
</evidence>
<evidence type="ECO:0000256" key="10">
    <source>
        <dbReference type="ARBA" id="ARBA00023136"/>
    </source>
</evidence>
<evidence type="ECO:0000256" key="5">
    <source>
        <dbReference type="ARBA" id="ARBA00022692"/>
    </source>
</evidence>
<evidence type="ECO:0000313" key="20">
    <source>
        <dbReference type="Proteomes" id="UP000192578"/>
    </source>
</evidence>
<dbReference type="InterPro" id="IPR001170">
    <property type="entry name" value="ANPR/GUC"/>
</dbReference>
<evidence type="ECO:0000259" key="18">
    <source>
        <dbReference type="PROSITE" id="PS50125"/>
    </source>
</evidence>
<comment type="subcellular location">
    <subcellularLocation>
        <location evidence="2">Cell membrane</location>
        <topology evidence="2">Single-pass type I membrane protein</topology>
    </subcellularLocation>
</comment>
<reference evidence="20" key="1">
    <citation type="submission" date="2017-01" db="EMBL/GenBank/DDBJ databases">
        <title>Comparative genomics of anhydrobiosis in the tardigrade Hypsibius dujardini.</title>
        <authorList>
            <person name="Yoshida Y."/>
            <person name="Koutsovoulos G."/>
            <person name="Laetsch D."/>
            <person name="Stevens L."/>
            <person name="Kumar S."/>
            <person name="Horikawa D."/>
            <person name="Ishino K."/>
            <person name="Komine S."/>
            <person name="Tomita M."/>
            <person name="Blaxter M."/>
            <person name="Arakawa K."/>
        </authorList>
    </citation>
    <scope>NUCLEOTIDE SEQUENCE [LARGE SCALE GENOMIC DNA]</scope>
    <source>
        <strain evidence="20">Z151</strain>
    </source>
</reference>
<dbReference type="Gene3D" id="1.10.510.10">
    <property type="entry name" value="Transferase(Phosphotransferase) domain 1"/>
    <property type="match status" value="1"/>
</dbReference>
<keyword evidence="5" id="KW-0812">Transmembrane</keyword>
<dbReference type="EC" id="4.6.1.2" evidence="3 16"/>
<dbReference type="PRINTS" id="PR00255">
    <property type="entry name" value="NATPEPTIDER"/>
</dbReference>
<comment type="catalytic activity">
    <reaction evidence="1 16">
        <text>GTP = 3',5'-cyclic GMP + diphosphate</text>
        <dbReference type="Rhea" id="RHEA:13665"/>
        <dbReference type="ChEBI" id="CHEBI:33019"/>
        <dbReference type="ChEBI" id="CHEBI:37565"/>
        <dbReference type="ChEBI" id="CHEBI:57746"/>
        <dbReference type="EC" id="4.6.1.2"/>
    </reaction>
</comment>
<keyword evidence="13 15" id="KW-0456">Lyase</keyword>
<dbReference type="PANTHER" id="PTHR11920:SF494">
    <property type="entry name" value="ATRIAL NATRIURETIC PEPTIDE RECEPTOR 2"/>
    <property type="match status" value="1"/>
</dbReference>
<comment type="caution">
    <text evidence="19">The sequence shown here is derived from an EMBL/GenBank/DDBJ whole genome shotgun (WGS) entry which is preliminary data.</text>
</comment>
<dbReference type="InterPro" id="IPR000719">
    <property type="entry name" value="Prot_kinase_dom"/>
</dbReference>
<evidence type="ECO:0000256" key="15">
    <source>
        <dbReference type="RuleBase" id="RU000405"/>
    </source>
</evidence>
<keyword evidence="10" id="KW-0472">Membrane</keyword>
<dbReference type="Proteomes" id="UP000192578">
    <property type="component" value="Unassembled WGS sequence"/>
</dbReference>
<dbReference type="SMART" id="SM00044">
    <property type="entry name" value="CYCc"/>
    <property type="match status" value="1"/>
</dbReference>
<dbReference type="Gene3D" id="3.40.50.2300">
    <property type="match status" value="2"/>
</dbReference>